<dbReference type="AlphaFoldDB" id="A0A4Y2R5S7"/>
<keyword evidence="2" id="KW-1185">Reference proteome</keyword>
<dbReference type="EMBL" id="BGPR01015834">
    <property type="protein sequence ID" value="GBN70806.1"/>
    <property type="molecule type" value="Genomic_DNA"/>
</dbReference>
<proteinExistence type="predicted"/>
<protein>
    <submittedName>
        <fullName evidence="1">Uncharacterized protein</fullName>
    </submittedName>
</protein>
<evidence type="ECO:0000313" key="1">
    <source>
        <dbReference type="EMBL" id="GBN70806.1"/>
    </source>
</evidence>
<organism evidence="1 2">
    <name type="scientific">Araneus ventricosus</name>
    <name type="common">Orbweaver spider</name>
    <name type="synonym">Epeira ventricosa</name>
    <dbReference type="NCBI Taxonomy" id="182803"/>
    <lineage>
        <taxon>Eukaryota</taxon>
        <taxon>Metazoa</taxon>
        <taxon>Ecdysozoa</taxon>
        <taxon>Arthropoda</taxon>
        <taxon>Chelicerata</taxon>
        <taxon>Arachnida</taxon>
        <taxon>Araneae</taxon>
        <taxon>Araneomorphae</taxon>
        <taxon>Entelegynae</taxon>
        <taxon>Araneoidea</taxon>
        <taxon>Araneidae</taxon>
        <taxon>Araneus</taxon>
    </lineage>
</organism>
<reference evidence="1 2" key="1">
    <citation type="journal article" date="2019" name="Sci. Rep.">
        <title>Orb-weaving spider Araneus ventricosus genome elucidates the spidroin gene catalogue.</title>
        <authorList>
            <person name="Kono N."/>
            <person name="Nakamura H."/>
            <person name="Ohtoshi R."/>
            <person name="Moran D.A.P."/>
            <person name="Shinohara A."/>
            <person name="Yoshida Y."/>
            <person name="Fujiwara M."/>
            <person name="Mori M."/>
            <person name="Tomita M."/>
            <person name="Arakawa K."/>
        </authorList>
    </citation>
    <scope>NUCLEOTIDE SEQUENCE [LARGE SCALE GENOMIC DNA]</scope>
</reference>
<dbReference type="Proteomes" id="UP000499080">
    <property type="component" value="Unassembled WGS sequence"/>
</dbReference>
<sequence length="121" mass="13434">MNRLIPFLDSLVRQGRKGVYSVPLPWLREGCRVYRSEGSKSTHLGRHPLGGRGRPEHCGGRNRTTNKGCERNHCTVHPLRCLLAVFASSAGYRSRVRMRAISFTCRGSVPARSATEASSLL</sequence>
<accession>A0A4Y2R5S7</accession>
<evidence type="ECO:0000313" key="2">
    <source>
        <dbReference type="Proteomes" id="UP000499080"/>
    </source>
</evidence>
<gene>
    <name evidence="1" type="ORF">AVEN_211722_1</name>
</gene>
<comment type="caution">
    <text evidence="1">The sequence shown here is derived from an EMBL/GenBank/DDBJ whole genome shotgun (WGS) entry which is preliminary data.</text>
</comment>
<name>A0A4Y2R5S7_ARAVE</name>